<dbReference type="InterPro" id="IPR001878">
    <property type="entry name" value="Znf_CCHC"/>
</dbReference>
<keyword evidence="1" id="KW-0863">Zinc-finger</keyword>
<organism evidence="3 4">
    <name type="scientific">Strongyloides venezuelensis</name>
    <name type="common">Threadworm</name>
    <dbReference type="NCBI Taxonomy" id="75913"/>
    <lineage>
        <taxon>Eukaryota</taxon>
        <taxon>Metazoa</taxon>
        <taxon>Ecdysozoa</taxon>
        <taxon>Nematoda</taxon>
        <taxon>Chromadorea</taxon>
        <taxon>Rhabditida</taxon>
        <taxon>Tylenchina</taxon>
        <taxon>Panagrolaimomorpha</taxon>
        <taxon>Strongyloidoidea</taxon>
        <taxon>Strongyloididae</taxon>
        <taxon>Strongyloides</taxon>
    </lineage>
</organism>
<evidence type="ECO:0000256" key="1">
    <source>
        <dbReference type="PROSITE-ProRule" id="PRU00047"/>
    </source>
</evidence>
<keyword evidence="1" id="KW-0479">Metal-binding</keyword>
<protein>
    <submittedName>
        <fullName evidence="4">CCHC-type domain-containing protein</fullName>
    </submittedName>
</protein>
<feature type="domain" description="CCHC-type" evidence="2">
    <location>
        <begin position="53"/>
        <end position="68"/>
    </location>
</feature>
<evidence type="ECO:0000313" key="3">
    <source>
        <dbReference type="Proteomes" id="UP000035680"/>
    </source>
</evidence>
<keyword evidence="1" id="KW-0862">Zinc</keyword>
<name>A0A0K0F531_STRVS</name>
<reference evidence="3" key="1">
    <citation type="submission" date="2014-07" db="EMBL/GenBank/DDBJ databases">
        <authorList>
            <person name="Martin A.A"/>
            <person name="De Silva N."/>
        </authorList>
    </citation>
    <scope>NUCLEOTIDE SEQUENCE</scope>
</reference>
<dbReference type="GO" id="GO:0003676">
    <property type="term" value="F:nucleic acid binding"/>
    <property type="evidence" value="ECO:0007669"/>
    <property type="project" value="InterPro"/>
</dbReference>
<dbReference type="STRING" id="75913.A0A0K0F531"/>
<dbReference type="AlphaFoldDB" id="A0A0K0F531"/>
<keyword evidence="3" id="KW-1185">Reference proteome</keyword>
<dbReference type="PROSITE" id="PS50158">
    <property type="entry name" value="ZF_CCHC"/>
    <property type="match status" value="1"/>
</dbReference>
<dbReference type="Proteomes" id="UP000035680">
    <property type="component" value="Unassembled WGS sequence"/>
</dbReference>
<dbReference type="GO" id="GO:0008270">
    <property type="term" value="F:zinc ion binding"/>
    <property type="evidence" value="ECO:0007669"/>
    <property type="project" value="UniProtKB-KW"/>
</dbReference>
<proteinExistence type="predicted"/>
<dbReference type="SMART" id="SM00343">
    <property type="entry name" value="ZnF_C2HC"/>
    <property type="match status" value="2"/>
</dbReference>
<dbReference type="Gene3D" id="4.10.60.10">
    <property type="entry name" value="Zinc finger, CCHC-type"/>
    <property type="match status" value="1"/>
</dbReference>
<sequence>MQIVTSVNAFLKSELKRMILVGKFDKRKLLVQCNHCKFNGHRESECNKELGNCFSCGSKDHKVKECPKKLVGADLREDSRRVSKLAATGGLLIEMKICDNESKISFYLCFLDSG</sequence>
<accession>A0A0K0F531</accession>
<reference evidence="4" key="2">
    <citation type="submission" date="2015-08" db="UniProtKB">
        <authorList>
            <consortium name="WormBaseParasite"/>
        </authorList>
    </citation>
    <scope>IDENTIFICATION</scope>
</reference>
<evidence type="ECO:0000313" key="4">
    <source>
        <dbReference type="WBParaSite" id="SVE_0392100.1"/>
    </source>
</evidence>
<dbReference type="InterPro" id="IPR036875">
    <property type="entry name" value="Znf_CCHC_sf"/>
</dbReference>
<dbReference type="SUPFAM" id="SSF57756">
    <property type="entry name" value="Retrovirus zinc finger-like domains"/>
    <property type="match status" value="1"/>
</dbReference>
<dbReference type="WBParaSite" id="SVE_0392100.1">
    <property type="protein sequence ID" value="SVE_0392100.1"/>
    <property type="gene ID" value="SVE_0392100"/>
</dbReference>
<evidence type="ECO:0000259" key="2">
    <source>
        <dbReference type="PROSITE" id="PS50158"/>
    </source>
</evidence>
<dbReference type="GO" id="GO:0019899">
    <property type="term" value="F:enzyme binding"/>
    <property type="evidence" value="ECO:0007669"/>
    <property type="project" value="UniProtKB-ARBA"/>
</dbReference>